<name>A0A4Y2U8V7_ARAVE</name>
<dbReference type="EMBL" id="BGPR01034207">
    <property type="protein sequence ID" value="GBO08477.1"/>
    <property type="molecule type" value="Genomic_DNA"/>
</dbReference>
<evidence type="ECO:0000313" key="2">
    <source>
        <dbReference type="EMBL" id="GBO08481.1"/>
    </source>
</evidence>
<sequence length="85" mass="9721">MDHSRQKRKISERDILKLREFLSEEVKGALTTSKIKGEPTEKFCALPSTAAFNVNSKTQYKPKSYSKKPSPFCSFCNVVGHWPQE</sequence>
<dbReference type="Proteomes" id="UP000499080">
    <property type="component" value="Unassembled WGS sequence"/>
</dbReference>
<dbReference type="EMBL" id="BGPR01034208">
    <property type="protein sequence ID" value="GBO08481.1"/>
    <property type="molecule type" value="Genomic_DNA"/>
</dbReference>
<dbReference type="OrthoDB" id="6434581at2759"/>
<evidence type="ECO:0000313" key="1">
    <source>
        <dbReference type="EMBL" id="GBO08477.1"/>
    </source>
</evidence>
<accession>A0A4Y2U8V7</accession>
<keyword evidence="3" id="KW-1185">Reference proteome</keyword>
<organism evidence="2 3">
    <name type="scientific">Araneus ventricosus</name>
    <name type="common">Orbweaver spider</name>
    <name type="synonym">Epeira ventricosa</name>
    <dbReference type="NCBI Taxonomy" id="182803"/>
    <lineage>
        <taxon>Eukaryota</taxon>
        <taxon>Metazoa</taxon>
        <taxon>Ecdysozoa</taxon>
        <taxon>Arthropoda</taxon>
        <taxon>Chelicerata</taxon>
        <taxon>Arachnida</taxon>
        <taxon>Araneae</taxon>
        <taxon>Araneomorphae</taxon>
        <taxon>Entelegynae</taxon>
        <taxon>Araneoidea</taxon>
        <taxon>Araneidae</taxon>
        <taxon>Araneus</taxon>
    </lineage>
</organism>
<gene>
    <name evidence="2" type="ORF">AVEN_48333_1</name>
    <name evidence="1" type="ORF">AVEN_97470_1</name>
</gene>
<reference evidence="2 3" key="1">
    <citation type="journal article" date="2019" name="Sci. Rep.">
        <title>Orb-weaving spider Araneus ventricosus genome elucidates the spidroin gene catalogue.</title>
        <authorList>
            <person name="Kono N."/>
            <person name="Nakamura H."/>
            <person name="Ohtoshi R."/>
            <person name="Moran D.A.P."/>
            <person name="Shinohara A."/>
            <person name="Yoshida Y."/>
            <person name="Fujiwara M."/>
            <person name="Mori M."/>
            <person name="Tomita M."/>
            <person name="Arakawa K."/>
        </authorList>
    </citation>
    <scope>NUCLEOTIDE SEQUENCE [LARGE SCALE GENOMIC DNA]</scope>
</reference>
<protein>
    <submittedName>
        <fullName evidence="2">Uncharacterized protein</fullName>
    </submittedName>
</protein>
<comment type="caution">
    <text evidence="2">The sequence shown here is derived from an EMBL/GenBank/DDBJ whole genome shotgun (WGS) entry which is preliminary data.</text>
</comment>
<evidence type="ECO:0000313" key="3">
    <source>
        <dbReference type="Proteomes" id="UP000499080"/>
    </source>
</evidence>
<proteinExistence type="predicted"/>
<dbReference type="AlphaFoldDB" id="A0A4Y2U8V7"/>